<dbReference type="PANTHER" id="PTHR36350:SF3">
    <property type="entry name" value="TRANSMEMBRANE PROTEIN"/>
    <property type="match status" value="1"/>
</dbReference>
<gene>
    <name evidence="1" type="ORF">HS088_TW14G00468</name>
</gene>
<reference evidence="1 2" key="1">
    <citation type="journal article" date="2020" name="Nat. Commun.">
        <title>Genome of Tripterygium wilfordii and identification of cytochrome P450 involved in triptolide biosynthesis.</title>
        <authorList>
            <person name="Tu L."/>
            <person name="Su P."/>
            <person name="Zhang Z."/>
            <person name="Gao L."/>
            <person name="Wang J."/>
            <person name="Hu T."/>
            <person name="Zhou J."/>
            <person name="Zhang Y."/>
            <person name="Zhao Y."/>
            <person name="Liu Y."/>
            <person name="Song Y."/>
            <person name="Tong Y."/>
            <person name="Lu Y."/>
            <person name="Yang J."/>
            <person name="Xu C."/>
            <person name="Jia M."/>
            <person name="Peters R.J."/>
            <person name="Huang L."/>
            <person name="Gao W."/>
        </authorList>
    </citation>
    <scope>NUCLEOTIDE SEQUENCE [LARGE SCALE GENOMIC DNA]</scope>
    <source>
        <strain evidence="2">cv. XIE 37</strain>
        <tissue evidence="1">Leaf</tissue>
    </source>
</reference>
<dbReference type="AlphaFoldDB" id="A0A7J7CQP8"/>
<keyword evidence="2" id="KW-1185">Reference proteome</keyword>
<dbReference type="PANTHER" id="PTHR36350">
    <property type="entry name" value="TRANSMEMBRANE PROTEIN"/>
    <property type="match status" value="1"/>
</dbReference>
<sequence>MPSLWRVPTMHYFSAYFLPKYCIGATFLGDFVNISLGPAMAIGFKLQLQLQLKTPIAQAKTNDAPTAPLRILPPPLSSKEGLADLSTARITRHTGFGDFSKAPDYKCLKEKNMSDGRRPLYKAILYVMRKDKDEDEDLEEAKKYWKEFKELRTNYYWPPGMQEDKLYKVITDFEEFKEVVEVLKKDIKEVHKQGTNKV</sequence>
<protein>
    <submittedName>
        <fullName evidence="1">Uncharacterized protein</fullName>
    </submittedName>
</protein>
<evidence type="ECO:0000313" key="1">
    <source>
        <dbReference type="EMBL" id="KAF5736328.1"/>
    </source>
</evidence>
<comment type="caution">
    <text evidence="1">The sequence shown here is derived from an EMBL/GenBank/DDBJ whole genome shotgun (WGS) entry which is preliminary data.</text>
</comment>
<dbReference type="InParanoid" id="A0A7J7CQP8"/>
<name>A0A7J7CQP8_TRIWF</name>
<organism evidence="1 2">
    <name type="scientific">Tripterygium wilfordii</name>
    <name type="common">Thunder God vine</name>
    <dbReference type="NCBI Taxonomy" id="458696"/>
    <lineage>
        <taxon>Eukaryota</taxon>
        <taxon>Viridiplantae</taxon>
        <taxon>Streptophyta</taxon>
        <taxon>Embryophyta</taxon>
        <taxon>Tracheophyta</taxon>
        <taxon>Spermatophyta</taxon>
        <taxon>Magnoliopsida</taxon>
        <taxon>eudicotyledons</taxon>
        <taxon>Gunneridae</taxon>
        <taxon>Pentapetalae</taxon>
        <taxon>rosids</taxon>
        <taxon>fabids</taxon>
        <taxon>Celastrales</taxon>
        <taxon>Celastraceae</taxon>
        <taxon>Tripterygium</taxon>
    </lineage>
</organism>
<accession>A0A7J7CQP8</accession>
<proteinExistence type="predicted"/>
<evidence type="ECO:0000313" key="2">
    <source>
        <dbReference type="Proteomes" id="UP000593562"/>
    </source>
</evidence>
<dbReference type="EMBL" id="JAAARO010000014">
    <property type="protein sequence ID" value="KAF5736328.1"/>
    <property type="molecule type" value="Genomic_DNA"/>
</dbReference>
<dbReference type="Proteomes" id="UP000593562">
    <property type="component" value="Unassembled WGS sequence"/>
</dbReference>